<dbReference type="RefSeq" id="WP_332082732.1">
    <property type="nucleotide sequence ID" value="NZ_JAZHYN010000053.1"/>
</dbReference>
<dbReference type="EMBL" id="JAZHYN010000053">
    <property type="protein sequence ID" value="MEF3367689.1"/>
    <property type="molecule type" value="Genomic_DNA"/>
</dbReference>
<protein>
    <submittedName>
        <fullName evidence="2">DUF2497 domain-containing protein</fullName>
    </submittedName>
</protein>
<evidence type="ECO:0000313" key="2">
    <source>
        <dbReference type="EMBL" id="MEF3367689.1"/>
    </source>
</evidence>
<evidence type="ECO:0000256" key="1">
    <source>
        <dbReference type="SAM" id="MobiDB-lite"/>
    </source>
</evidence>
<accession>A0ABU7XKL9</accession>
<sequence>MEEILASIRRIIADDGNLPGVRREERQRLKEEEPETQTLAASAYPTPVLERTEEERAAATERQLMADIRRLRCAGRELASEVEASPAAGEGAENSLNAVARAADDEAAALSVTEAPLMSAEAAASVASQFQTLAANILISESGLLQKYAQEMLRPMLKSWLDDNLPAIVERLVRAEIARIARGGR</sequence>
<organism evidence="2 3">
    <name type="scientific">Methylocystis borbori</name>
    <dbReference type="NCBI Taxonomy" id="3118750"/>
    <lineage>
        <taxon>Bacteria</taxon>
        <taxon>Pseudomonadati</taxon>
        <taxon>Pseudomonadota</taxon>
        <taxon>Alphaproteobacteria</taxon>
        <taxon>Hyphomicrobiales</taxon>
        <taxon>Methylocystaceae</taxon>
        <taxon>Methylocystis</taxon>
    </lineage>
</organism>
<reference evidence="2 3" key="1">
    <citation type="submission" date="2024-02" db="EMBL/GenBank/DDBJ databases">
        <authorList>
            <person name="Grouzdev D."/>
        </authorList>
    </citation>
    <scope>NUCLEOTIDE SEQUENCE [LARGE SCALE GENOMIC DNA]</scope>
    <source>
        <strain evidence="2 3">9N</strain>
    </source>
</reference>
<comment type="caution">
    <text evidence="2">The sequence shown here is derived from an EMBL/GenBank/DDBJ whole genome shotgun (WGS) entry which is preliminary data.</text>
</comment>
<evidence type="ECO:0000313" key="3">
    <source>
        <dbReference type="Proteomes" id="UP001350748"/>
    </source>
</evidence>
<proteinExistence type="predicted"/>
<keyword evidence="3" id="KW-1185">Reference proteome</keyword>
<gene>
    <name evidence="2" type="ORF">V3H18_14210</name>
</gene>
<dbReference type="Pfam" id="PF10691">
    <property type="entry name" value="DUF2497"/>
    <property type="match status" value="1"/>
</dbReference>
<name>A0ABU7XKL9_9HYPH</name>
<feature type="region of interest" description="Disordered" evidence="1">
    <location>
        <begin position="22"/>
        <end position="45"/>
    </location>
</feature>
<dbReference type="Proteomes" id="UP001350748">
    <property type="component" value="Unassembled WGS sequence"/>
</dbReference>
<dbReference type="InterPro" id="IPR019632">
    <property type="entry name" value="DUF2497"/>
</dbReference>
<feature type="compositionally biased region" description="Basic and acidic residues" evidence="1">
    <location>
        <begin position="22"/>
        <end position="31"/>
    </location>
</feature>